<protein>
    <submittedName>
        <fullName evidence="2">Uncharacterized protein</fullName>
    </submittedName>
</protein>
<evidence type="ECO:0000256" key="1">
    <source>
        <dbReference type="SAM" id="Coils"/>
    </source>
</evidence>
<dbReference type="EMBL" id="CADCXW020000345">
    <property type="protein sequence ID" value="CAD1580718.1"/>
    <property type="molecule type" value="Genomic_DNA"/>
</dbReference>
<dbReference type="AlphaFoldDB" id="A0A6V7LX74"/>
<name>A0A6V7LX74_9HYME</name>
<dbReference type="Pfam" id="PF12259">
    <property type="entry name" value="Baculo_F"/>
    <property type="match status" value="1"/>
</dbReference>
<gene>
    <name evidence="2" type="ORF">BBRV_LOCUS117779</name>
</gene>
<organism evidence="2">
    <name type="scientific">Bracon brevicornis</name>
    <dbReference type="NCBI Taxonomy" id="1563983"/>
    <lineage>
        <taxon>Eukaryota</taxon>
        <taxon>Metazoa</taxon>
        <taxon>Ecdysozoa</taxon>
        <taxon>Arthropoda</taxon>
        <taxon>Hexapoda</taxon>
        <taxon>Insecta</taxon>
        <taxon>Pterygota</taxon>
        <taxon>Neoptera</taxon>
        <taxon>Endopterygota</taxon>
        <taxon>Hymenoptera</taxon>
        <taxon>Apocrita</taxon>
        <taxon>Ichneumonoidea</taxon>
        <taxon>Braconidae</taxon>
        <taxon>Braconinae</taxon>
        <taxon>Bracon</taxon>
    </lineage>
</organism>
<reference evidence="2" key="1">
    <citation type="submission" date="2020-07" db="EMBL/GenBank/DDBJ databases">
        <authorList>
            <person name="Ferguson B K."/>
        </authorList>
    </citation>
    <scope>NUCLEOTIDE SEQUENCE</scope>
    <source>
        <strain evidence="2">L06</strain>
    </source>
</reference>
<evidence type="ECO:0000313" key="2">
    <source>
        <dbReference type="EMBL" id="CAD1580718.1"/>
    </source>
</evidence>
<sequence length="310" mass="35255">MLGLGETRKARRGLINGLGSIAKSLSGTMDDDDAKEIHERLNRLEQGQAGALDSTRKQIEILNSTIYQLEQTEAIIQRNEEQLVNASRRVFDYLYKADTEIIVHLNLQEYFSILEAVTNGVRRDGERLRKVFTWGRLLETGVISEQELVESLRRAPVQRGSSFPFDVKVGGMHTLQEVSTVSVHQFGNKIVRLVEIPLVSFDAYDVMLTHGIPTRSTAEYRTYIEAENEVVAIHQDTQRYIPITLQQLQRCKKLKGQFFRTKIFPTQVIRPYSPCEVRMFIGATQLPGTCTPKHISLERLLLMPLNPNSA</sequence>
<dbReference type="InterPro" id="IPR022048">
    <property type="entry name" value="Envelope_fusion-like"/>
</dbReference>
<keyword evidence="1" id="KW-0175">Coiled coil</keyword>
<accession>A0A6V7LX74</accession>
<feature type="coiled-coil region" evidence="1">
    <location>
        <begin position="52"/>
        <end position="89"/>
    </location>
</feature>
<proteinExistence type="predicted"/>